<proteinExistence type="predicted"/>
<gene>
    <name evidence="1" type="ORF">M9H77_25495</name>
</gene>
<evidence type="ECO:0000313" key="2">
    <source>
        <dbReference type="Proteomes" id="UP001060085"/>
    </source>
</evidence>
<sequence>MKIRLTLLPVPEIRIGDLTITLYSVSVVIPSKLDSMQIKTSITCIRYMLSLCKLTHHTPGIVILHYLITNEWDLCLPQGVSGQLAAVKRCAPYSIKRSKRVGLNICHQLRPQYRDM</sequence>
<name>A0ACC0A9Q6_CATRO</name>
<dbReference type="EMBL" id="CM044706">
    <property type="protein sequence ID" value="KAI5656702.1"/>
    <property type="molecule type" value="Genomic_DNA"/>
</dbReference>
<evidence type="ECO:0000313" key="1">
    <source>
        <dbReference type="EMBL" id="KAI5656702.1"/>
    </source>
</evidence>
<organism evidence="1 2">
    <name type="scientific">Catharanthus roseus</name>
    <name type="common">Madagascar periwinkle</name>
    <name type="synonym">Vinca rosea</name>
    <dbReference type="NCBI Taxonomy" id="4058"/>
    <lineage>
        <taxon>Eukaryota</taxon>
        <taxon>Viridiplantae</taxon>
        <taxon>Streptophyta</taxon>
        <taxon>Embryophyta</taxon>
        <taxon>Tracheophyta</taxon>
        <taxon>Spermatophyta</taxon>
        <taxon>Magnoliopsida</taxon>
        <taxon>eudicotyledons</taxon>
        <taxon>Gunneridae</taxon>
        <taxon>Pentapetalae</taxon>
        <taxon>asterids</taxon>
        <taxon>lamiids</taxon>
        <taxon>Gentianales</taxon>
        <taxon>Apocynaceae</taxon>
        <taxon>Rauvolfioideae</taxon>
        <taxon>Vinceae</taxon>
        <taxon>Catharanthinae</taxon>
        <taxon>Catharanthus</taxon>
    </lineage>
</organism>
<keyword evidence="2" id="KW-1185">Reference proteome</keyword>
<comment type="caution">
    <text evidence="1">The sequence shown here is derived from an EMBL/GenBank/DDBJ whole genome shotgun (WGS) entry which is preliminary data.</text>
</comment>
<dbReference type="Proteomes" id="UP001060085">
    <property type="component" value="Linkage Group LG06"/>
</dbReference>
<accession>A0ACC0A9Q6</accession>
<protein>
    <submittedName>
        <fullName evidence="1">Uncharacterized protein</fullName>
    </submittedName>
</protein>
<reference evidence="2" key="1">
    <citation type="journal article" date="2023" name="Nat. Plants">
        <title>Single-cell RNA sequencing provides a high-resolution roadmap for understanding the multicellular compartmentation of specialized metabolism.</title>
        <authorList>
            <person name="Sun S."/>
            <person name="Shen X."/>
            <person name="Li Y."/>
            <person name="Li Y."/>
            <person name="Wang S."/>
            <person name="Li R."/>
            <person name="Zhang H."/>
            <person name="Shen G."/>
            <person name="Guo B."/>
            <person name="Wei J."/>
            <person name="Xu J."/>
            <person name="St-Pierre B."/>
            <person name="Chen S."/>
            <person name="Sun C."/>
        </authorList>
    </citation>
    <scope>NUCLEOTIDE SEQUENCE [LARGE SCALE GENOMIC DNA]</scope>
</reference>